<dbReference type="OrthoDB" id="914072at2759"/>
<keyword evidence="4" id="KW-0862">Zinc</keyword>
<dbReference type="Proteomes" id="UP000325081">
    <property type="component" value="Unassembled WGS sequence"/>
</dbReference>
<dbReference type="GO" id="GO:0003677">
    <property type="term" value="F:DNA binding"/>
    <property type="evidence" value="ECO:0007669"/>
    <property type="project" value="UniProtKB-KW"/>
</dbReference>
<dbReference type="GO" id="GO:0008270">
    <property type="term" value="F:zinc ion binding"/>
    <property type="evidence" value="ECO:0007669"/>
    <property type="project" value="UniProtKB-KW"/>
</dbReference>
<keyword evidence="2" id="KW-0479">Metal-binding</keyword>
<evidence type="ECO:0000256" key="3">
    <source>
        <dbReference type="ARBA" id="ARBA00022771"/>
    </source>
</evidence>
<dbReference type="CDD" id="cd04476">
    <property type="entry name" value="RPA1_DBD_C"/>
    <property type="match status" value="1"/>
</dbReference>
<dbReference type="Gene3D" id="2.40.50.140">
    <property type="entry name" value="Nucleic acid-binding proteins"/>
    <property type="match status" value="1"/>
</dbReference>
<keyword evidence="8" id="KW-1185">Reference proteome</keyword>
<evidence type="ECO:0000259" key="6">
    <source>
        <dbReference type="Pfam" id="PF08646"/>
    </source>
</evidence>
<feature type="domain" description="Replication factor A C-terminal" evidence="6">
    <location>
        <begin position="48"/>
        <end position="155"/>
    </location>
</feature>
<proteinExistence type="inferred from homology"/>
<dbReference type="EMBL" id="BKCP01005372">
    <property type="protein sequence ID" value="GER37459.1"/>
    <property type="molecule type" value="Genomic_DNA"/>
</dbReference>
<dbReference type="AlphaFoldDB" id="A0A5A7PX57"/>
<evidence type="ECO:0000256" key="2">
    <source>
        <dbReference type="ARBA" id="ARBA00022723"/>
    </source>
</evidence>
<reference evidence="8" key="1">
    <citation type="journal article" date="2019" name="Curr. Biol.">
        <title>Genome Sequence of Striga asiatica Provides Insight into the Evolution of Plant Parasitism.</title>
        <authorList>
            <person name="Yoshida S."/>
            <person name="Kim S."/>
            <person name="Wafula E.K."/>
            <person name="Tanskanen J."/>
            <person name="Kim Y.M."/>
            <person name="Honaas L."/>
            <person name="Yang Z."/>
            <person name="Spallek T."/>
            <person name="Conn C.E."/>
            <person name="Ichihashi Y."/>
            <person name="Cheong K."/>
            <person name="Cui S."/>
            <person name="Der J.P."/>
            <person name="Gundlach H."/>
            <person name="Jiao Y."/>
            <person name="Hori C."/>
            <person name="Ishida J.K."/>
            <person name="Kasahara H."/>
            <person name="Kiba T."/>
            <person name="Kim M.S."/>
            <person name="Koo N."/>
            <person name="Laohavisit A."/>
            <person name="Lee Y.H."/>
            <person name="Lumba S."/>
            <person name="McCourt P."/>
            <person name="Mortimer J.C."/>
            <person name="Mutuku J.M."/>
            <person name="Nomura T."/>
            <person name="Sasaki-Sekimoto Y."/>
            <person name="Seto Y."/>
            <person name="Wang Y."/>
            <person name="Wakatake T."/>
            <person name="Sakakibara H."/>
            <person name="Demura T."/>
            <person name="Yamaguchi S."/>
            <person name="Yoneyama K."/>
            <person name="Manabe R.I."/>
            <person name="Nelson D.C."/>
            <person name="Schulman A.H."/>
            <person name="Timko M.P."/>
            <person name="dePamphilis C.W."/>
            <person name="Choi D."/>
            <person name="Shirasu K."/>
        </authorList>
    </citation>
    <scope>NUCLEOTIDE SEQUENCE [LARGE SCALE GENOMIC DNA]</scope>
    <source>
        <strain evidence="8">cv. UVA1</strain>
    </source>
</reference>
<dbReference type="PANTHER" id="PTHR47165:SF3">
    <property type="entry name" value="RETROTRANSPOSON-LIKE PROTEIN"/>
    <property type="match status" value="1"/>
</dbReference>
<comment type="similarity">
    <text evidence="1">Belongs to the replication factor A protein 1 family.</text>
</comment>
<dbReference type="InterPro" id="IPR047192">
    <property type="entry name" value="Euk_RPA1_DBD_C"/>
</dbReference>
<name>A0A5A7PX57_STRAF</name>
<keyword evidence="3" id="KW-0863">Zinc-finger</keyword>
<accession>A0A5A7PX57</accession>
<comment type="caution">
    <text evidence="7">The sequence shown here is derived from an EMBL/GenBank/DDBJ whole genome shotgun (WGS) entry which is preliminary data.</text>
</comment>
<dbReference type="Pfam" id="PF08646">
    <property type="entry name" value="Rep_fac-A_C"/>
    <property type="match status" value="1"/>
</dbReference>
<dbReference type="PANTHER" id="PTHR47165">
    <property type="entry name" value="OS03G0429900 PROTEIN"/>
    <property type="match status" value="1"/>
</dbReference>
<dbReference type="SUPFAM" id="SSF50249">
    <property type="entry name" value="Nucleic acid-binding proteins"/>
    <property type="match status" value="1"/>
</dbReference>
<protein>
    <submittedName>
        <fullName evidence="7">Replication protein A 70 kDa DNA-binding subunit</fullName>
    </submittedName>
</protein>
<evidence type="ECO:0000256" key="1">
    <source>
        <dbReference type="ARBA" id="ARBA00005690"/>
    </source>
</evidence>
<evidence type="ECO:0000256" key="5">
    <source>
        <dbReference type="ARBA" id="ARBA00023125"/>
    </source>
</evidence>
<keyword evidence="5 7" id="KW-0238">DNA-binding</keyword>
<evidence type="ECO:0000256" key="4">
    <source>
        <dbReference type="ARBA" id="ARBA00022833"/>
    </source>
</evidence>
<organism evidence="7 8">
    <name type="scientific">Striga asiatica</name>
    <name type="common">Asiatic witchweed</name>
    <name type="synonym">Buchnera asiatica</name>
    <dbReference type="NCBI Taxonomy" id="4170"/>
    <lineage>
        <taxon>Eukaryota</taxon>
        <taxon>Viridiplantae</taxon>
        <taxon>Streptophyta</taxon>
        <taxon>Embryophyta</taxon>
        <taxon>Tracheophyta</taxon>
        <taxon>Spermatophyta</taxon>
        <taxon>Magnoliopsida</taxon>
        <taxon>eudicotyledons</taxon>
        <taxon>Gunneridae</taxon>
        <taxon>Pentapetalae</taxon>
        <taxon>asterids</taxon>
        <taxon>lamiids</taxon>
        <taxon>Lamiales</taxon>
        <taxon>Orobanchaceae</taxon>
        <taxon>Buchnereae</taxon>
        <taxon>Striga</taxon>
    </lineage>
</organism>
<dbReference type="InterPro" id="IPR013955">
    <property type="entry name" value="Rep_factor-A_C"/>
</dbReference>
<gene>
    <name evidence="7" type="ORF">STAS_13864</name>
</gene>
<dbReference type="InterPro" id="IPR012340">
    <property type="entry name" value="NA-bd_OB-fold"/>
</dbReference>
<evidence type="ECO:0000313" key="7">
    <source>
        <dbReference type="EMBL" id="GER37459.1"/>
    </source>
</evidence>
<sequence>MRDVQLVCHSRDVVRDEIADLTAEEVAGTSVNSLYEISETPGIWVCATIASVIDDWCYLACKRCMSKMENKDDRVECTKCNATVGIFCYRIRFGVNDPSADATLICWDREGERIIGRPCHLLKLTQHPNSFHFPDEVSELIGKTMLFKVRIQPDKPGTYRAAFSVRVVVDESLIAKYHNWQESDFLTLMLKEDTNNGMIVQQVDSVGDTSTVKRNLREELNAEIELVVFAESAIVDKGKAKVLDE</sequence>
<evidence type="ECO:0000313" key="8">
    <source>
        <dbReference type="Proteomes" id="UP000325081"/>
    </source>
</evidence>